<comment type="caution">
    <text evidence="1">The sequence shown here is derived from an EMBL/GenBank/DDBJ whole genome shotgun (WGS) entry which is preliminary data.</text>
</comment>
<accession>A0ACC0U8L6</accession>
<dbReference type="Proteomes" id="UP001207468">
    <property type="component" value="Unassembled WGS sequence"/>
</dbReference>
<protein>
    <submittedName>
        <fullName evidence="1">Uncharacterized protein</fullName>
    </submittedName>
</protein>
<proteinExistence type="predicted"/>
<reference evidence="1" key="1">
    <citation type="submission" date="2021-03" db="EMBL/GenBank/DDBJ databases">
        <title>Evolutionary priming and transition to the ectomycorrhizal habit in an iconic lineage of mushroom-forming fungi: is preadaptation a requirement?</title>
        <authorList>
            <consortium name="DOE Joint Genome Institute"/>
            <person name="Looney B.P."/>
            <person name="Miyauchi S."/>
            <person name="Morin E."/>
            <person name="Drula E."/>
            <person name="Courty P.E."/>
            <person name="Chicoki N."/>
            <person name="Fauchery L."/>
            <person name="Kohler A."/>
            <person name="Kuo A."/>
            <person name="LaButti K."/>
            <person name="Pangilinan J."/>
            <person name="Lipzen A."/>
            <person name="Riley R."/>
            <person name="Andreopoulos W."/>
            <person name="He G."/>
            <person name="Johnson J."/>
            <person name="Barry K.W."/>
            <person name="Grigoriev I.V."/>
            <person name="Nagy L."/>
            <person name="Hibbett D."/>
            <person name="Henrissat B."/>
            <person name="Matheny P.B."/>
            <person name="Labbe J."/>
            <person name="Martin A.F."/>
        </authorList>
    </citation>
    <scope>NUCLEOTIDE SEQUENCE</scope>
    <source>
        <strain evidence="1">BPL698</strain>
    </source>
</reference>
<gene>
    <name evidence="1" type="ORF">F5148DRAFT_980784</name>
</gene>
<name>A0ACC0U8L6_9AGAM</name>
<keyword evidence="2" id="KW-1185">Reference proteome</keyword>
<evidence type="ECO:0000313" key="1">
    <source>
        <dbReference type="EMBL" id="KAI9507832.1"/>
    </source>
</evidence>
<evidence type="ECO:0000313" key="2">
    <source>
        <dbReference type="Proteomes" id="UP001207468"/>
    </source>
</evidence>
<dbReference type="EMBL" id="JAGFNK010000110">
    <property type="protein sequence ID" value="KAI9507832.1"/>
    <property type="molecule type" value="Genomic_DNA"/>
</dbReference>
<organism evidence="1 2">
    <name type="scientific">Russula earlei</name>
    <dbReference type="NCBI Taxonomy" id="71964"/>
    <lineage>
        <taxon>Eukaryota</taxon>
        <taxon>Fungi</taxon>
        <taxon>Dikarya</taxon>
        <taxon>Basidiomycota</taxon>
        <taxon>Agaricomycotina</taxon>
        <taxon>Agaricomycetes</taxon>
        <taxon>Russulales</taxon>
        <taxon>Russulaceae</taxon>
        <taxon>Russula</taxon>
    </lineage>
</organism>
<sequence>MSQGVPAEAAAEQLFLAEWVRVYEEKWAVLRGVVPVVEQLRFCDVPWPLFGNVQSVEDITVERVLEFVCHPLNECIRGASAGQTTKSLRSEMLRWHPDKFGKVLERVVEGDREVVMMAAGNVARILTKLNAEVR</sequence>